<proteinExistence type="predicted"/>
<feature type="region of interest" description="Disordered" evidence="1">
    <location>
        <begin position="1"/>
        <end position="61"/>
    </location>
</feature>
<dbReference type="Proteomes" id="UP000184267">
    <property type="component" value="Unassembled WGS sequence"/>
</dbReference>
<sequence length="61" mass="6286">MDRSEGIVGEGIPGKDAAQRPRPQSRASVPAAQSIGGSAIVPRHDVHAYTTAPTRPAPDAL</sequence>
<name>A0A1M2W513_TRAPU</name>
<evidence type="ECO:0000313" key="2">
    <source>
        <dbReference type="EMBL" id="OJT14906.1"/>
    </source>
</evidence>
<comment type="caution">
    <text evidence="2">The sequence shown here is derived from an EMBL/GenBank/DDBJ whole genome shotgun (WGS) entry which is preliminary data.</text>
</comment>
<evidence type="ECO:0000313" key="3">
    <source>
        <dbReference type="Proteomes" id="UP000184267"/>
    </source>
</evidence>
<reference evidence="2 3" key="1">
    <citation type="submission" date="2016-10" db="EMBL/GenBank/DDBJ databases">
        <title>Genome sequence of the basidiomycete white-rot fungus Trametes pubescens.</title>
        <authorList>
            <person name="Makela M.R."/>
            <person name="Granchi Z."/>
            <person name="Peng M."/>
            <person name="De Vries R.P."/>
            <person name="Grigoriev I."/>
            <person name="Riley R."/>
            <person name="Hilden K."/>
        </authorList>
    </citation>
    <scope>NUCLEOTIDE SEQUENCE [LARGE SCALE GENOMIC DNA]</scope>
    <source>
        <strain evidence="2 3">FBCC735</strain>
    </source>
</reference>
<dbReference type="EMBL" id="MNAD01000219">
    <property type="protein sequence ID" value="OJT14906.1"/>
    <property type="molecule type" value="Genomic_DNA"/>
</dbReference>
<keyword evidence="3" id="KW-1185">Reference proteome</keyword>
<organism evidence="2 3">
    <name type="scientific">Trametes pubescens</name>
    <name type="common">White-rot fungus</name>
    <dbReference type="NCBI Taxonomy" id="154538"/>
    <lineage>
        <taxon>Eukaryota</taxon>
        <taxon>Fungi</taxon>
        <taxon>Dikarya</taxon>
        <taxon>Basidiomycota</taxon>
        <taxon>Agaricomycotina</taxon>
        <taxon>Agaricomycetes</taxon>
        <taxon>Polyporales</taxon>
        <taxon>Polyporaceae</taxon>
        <taxon>Trametes</taxon>
    </lineage>
</organism>
<accession>A0A1M2W513</accession>
<protein>
    <submittedName>
        <fullName evidence="2">Uncharacterized protein</fullName>
    </submittedName>
</protein>
<gene>
    <name evidence="2" type="ORF">TRAPUB_8529</name>
</gene>
<dbReference type="AlphaFoldDB" id="A0A1M2W513"/>
<evidence type="ECO:0000256" key="1">
    <source>
        <dbReference type="SAM" id="MobiDB-lite"/>
    </source>
</evidence>